<evidence type="ECO:0000313" key="1">
    <source>
        <dbReference type="EMBL" id="KAK4120840.1"/>
    </source>
</evidence>
<protein>
    <recommendedName>
        <fullName evidence="3">Protein kinase domain-containing protein</fullName>
    </recommendedName>
</protein>
<evidence type="ECO:0008006" key="3">
    <source>
        <dbReference type="Google" id="ProtNLM"/>
    </source>
</evidence>
<reference evidence="1" key="1">
    <citation type="journal article" date="2023" name="Mol. Phylogenet. Evol.">
        <title>Genome-scale phylogeny and comparative genomics of the fungal order Sordariales.</title>
        <authorList>
            <person name="Hensen N."/>
            <person name="Bonometti L."/>
            <person name="Westerberg I."/>
            <person name="Brannstrom I.O."/>
            <person name="Guillou S."/>
            <person name="Cros-Aarteil S."/>
            <person name="Calhoun S."/>
            <person name="Haridas S."/>
            <person name="Kuo A."/>
            <person name="Mondo S."/>
            <person name="Pangilinan J."/>
            <person name="Riley R."/>
            <person name="LaButti K."/>
            <person name="Andreopoulos B."/>
            <person name="Lipzen A."/>
            <person name="Chen C."/>
            <person name="Yan M."/>
            <person name="Daum C."/>
            <person name="Ng V."/>
            <person name="Clum A."/>
            <person name="Steindorff A."/>
            <person name="Ohm R.A."/>
            <person name="Martin F."/>
            <person name="Silar P."/>
            <person name="Natvig D.O."/>
            <person name="Lalanne C."/>
            <person name="Gautier V."/>
            <person name="Ament-Velasquez S.L."/>
            <person name="Kruys A."/>
            <person name="Hutchinson M.I."/>
            <person name="Powell A.J."/>
            <person name="Barry K."/>
            <person name="Miller A.N."/>
            <person name="Grigoriev I.V."/>
            <person name="Debuchy R."/>
            <person name="Gladieux P."/>
            <person name="Hiltunen Thoren M."/>
            <person name="Johannesson H."/>
        </authorList>
    </citation>
    <scope>NUCLEOTIDE SEQUENCE</scope>
    <source>
        <strain evidence="1">CBS 731.68</strain>
    </source>
</reference>
<dbReference type="RefSeq" id="XP_062644611.1">
    <property type="nucleotide sequence ID" value="XM_062795715.1"/>
</dbReference>
<dbReference type="AlphaFoldDB" id="A0AAN6TU86"/>
<proteinExistence type="predicted"/>
<accession>A0AAN6TU86</accession>
<gene>
    <name evidence="1" type="ORF">N657DRAFT_673947</name>
</gene>
<organism evidence="1 2">
    <name type="scientific">Parathielavia appendiculata</name>
    <dbReference type="NCBI Taxonomy" id="2587402"/>
    <lineage>
        <taxon>Eukaryota</taxon>
        <taxon>Fungi</taxon>
        <taxon>Dikarya</taxon>
        <taxon>Ascomycota</taxon>
        <taxon>Pezizomycotina</taxon>
        <taxon>Sordariomycetes</taxon>
        <taxon>Sordariomycetidae</taxon>
        <taxon>Sordariales</taxon>
        <taxon>Chaetomiaceae</taxon>
        <taxon>Parathielavia</taxon>
    </lineage>
</organism>
<sequence>MGLEINKVRDLCSIYQDDRGTGPNGKQVPTTAFAAIHEQENAYFGKKSGISMCDLTADIVRECLRPLPDEKIYPILSPNENLTVAPDDIMGFPTSSKPTPIPTLSRYHGCRVKRGRIRGLVLETFAFQYDIGLVKIRPDLFKANIMFGDGGEPKLIDFGSCEPFGERLTSAGAPGWCRNRSQAFASDKANDEHSLGLLGPWLIQSRSWRTLYRRLRTGG</sequence>
<reference evidence="1" key="2">
    <citation type="submission" date="2023-05" db="EMBL/GenBank/DDBJ databases">
        <authorList>
            <consortium name="Lawrence Berkeley National Laboratory"/>
            <person name="Steindorff A."/>
            <person name="Hensen N."/>
            <person name="Bonometti L."/>
            <person name="Westerberg I."/>
            <person name="Brannstrom I.O."/>
            <person name="Guillou S."/>
            <person name="Cros-Aarteil S."/>
            <person name="Calhoun S."/>
            <person name="Haridas S."/>
            <person name="Kuo A."/>
            <person name="Mondo S."/>
            <person name="Pangilinan J."/>
            <person name="Riley R."/>
            <person name="Labutti K."/>
            <person name="Andreopoulos B."/>
            <person name="Lipzen A."/>
            <person name="Chen C."/>
            <person name="Yanf M."/>
            <person name="Daum C."/>
            <person name="Ng V."/>
            <person name="Clum A."/>
            <person name="Ohm R."/>
            <person name="Martin F."/>
            <person name="Silar P."/>
            <person name="Natvig D."/>
            <person name="Lalanne C."/>
            <person name="Gautier V."/>
            <person name="Ament-Velasquez S.L."/>
            <person name="Kruys A."/>
            <person name="Hutchinson M.I."/>
            <person name="Powell A.J."/>
            <person name="Barry K."/>
            <person name="Miller A.N."/>
            <person name="Grigoriev I.V."/>
            <person name="Debuchy R."/>
            <person name="Gladieux P."/>
            <person name="Thoren M.H."/>
            <person name="Johannesson H."/>
        </authorList>
    </citation>
    <scope>NUCLEOTIDE SEQUENCE</scope>
    <source>
        <strain evidence="1">CBS 731.68</strain>
    </source>
</reference>
<dbReference type="EMBL" id="MU853236">
    <property type="protein sequence ID" value="KAK4120840.1"/>
    <property type="molecule type" value="Genomic_DNA"/>
</dbReference>
<name>A0AAN6TU86_9PEZI</name>
<evidence type="ECO:0000313" key="2">
    <source>
        <dbReference type="Proteomes" id="UP001302602"/>
    </source>
</evidence>
<comment type="caution">
    <text evidence="1">The sequence shown here is derived from an EMBL/GenBank/DDBJ whole genome shotgun (WGS) entry which is preliminary data.</text>
</comment>
<keyword evidence="2" id="KW-1185">Reference proteome</keyword>
<dbReference type="Proteomes" id="UP001302602">
    <property type="component" value="Unassembled WGS sequence"/>
</dbReference>
<dbReference type="GeneID" id="87832483"/>